<dbReference type="Pfam" id="PF18319">
    <property type="entry name" value="Zn_ribbon_PriA"/>
    <property type="match status" value="1"/>
</dbReference>
<dbReference type="RefSeq" id="WP_141612395.1">
    <property type="nucleotide sequence ID" value="NZ_VIGC02000045.1"/>
</dbReference>
<feature type="domain" description="Helicase ATP-binding" evidence="13">
    <location>
        <begin position="314"/>
        <end position="486"/>
    </location>
</feature>
<dbReference type="GO" id="GO:0016887">
    <property type="term" value="F:ATP hydrolysis activity"/>
    <property type="evidence" value="ECO:0007669"/>
    <property type="project" value="RHEA"/>
</dbReference>
<comment type="subunit">
    <text evidence="12">Component of the replication restart primosome.</text>
</comment>
<dbReference type="Gene3D" id="3.40.1440.60">
    <property type="entry name" value="PriA, 3(prime) DNA-binding domain"/>
    <property type="match status" value="1"/>
</dbReference>
<dbReference type="GO" id="GO:0006302">
    <property type="term" value="P:double-strand break repair"/>
    <property type="evidence" value="ECO:0007669"/>
    <property type="project" value="InterPro"/>
</dbReference>
<keyword evidence="8 12" id="KW-0067">ATP-binding</keyword>
<dbReference type="Pfam" id="PF17764">
    <property type="entry name" value="PriA_3primeBD"/>
    <property type="match status" value="1"/>
</dbReference>
<feature type="domain" description="Helicase C-terminal" evidence="14">
    <location>
        <begin position="599"/>
        <end position="775"/>
    </location>
</feature>
<feature type="binding site" evidence="12">
    <location>
        <position position="607"/>
    </location>
    <ligand>
        <name>Zn(2+)</name>
        <dbReference type="ChEBI" id="CHEBI:29105"/>
        <label>1</label>
    </ligand>
</feature>
<dbReference type="GO" id="GO:0006270">
    <property type="term" value="P:DNA replication initiation"/>
    <property type="evidence" value="ECO:0007669"/>
    <property type="project" value="TreeGrafter"/>
</dbReference>
<keyword evidence="5 12" id="KW-0378">Hydrolase</keyword>
<comment type="catalytic activity">
    <reaction evidence="12">
        <text>Couples ATP hydrolysis with the unwinding of duplex DNA by translocating in the 3'-5' direction.</text>
        <dbReference type="EC" id="5.6.2.4"/>
    </reaction>
</comment>
<dbReference type="GO" id="GO:0005524">
    <property type="term" value="F:ATP binding"/>
    <property type="evidence" value="ECO:0007669"/>
    <property type="project" value="UniProtKB-UniRule"/>
</dbReference>
<dbReference type="NCBIfam" id="TIGR00595">
    <property type="entry name" value="priA"/>
    <property type="match status" value="1"/>
</dbReference>
<evidence type="ECO:0000256" key="9">
    <source>
        <dbReference type="ARBA" id="ARBA00023125"/>
    </source>
</evidence>
<evidence type="ECO:0000256" key="8">
    <source>
        <dbReference type="ARBA" id="ARBA00022840"/>
    </source>
</evidence>
<dbReference type="Pfam" id="PF00271">
    <property type="entry name" value="Helicase_C"/>
    <property type="match status" value="1"/>
</dbReference>
<proteinExistence type="inferred from homology"/>
<dbReference type="SMART" id="SM00487">
    <property type="entry name" value="DEXDc"/>
    <property type="match status" value="1"/>
</dbReference>
<dbReference type="InterPro" id="IPR040498">
    <property type="entry name" value="PriA_CRR"/>
</dbReference>
<evidence type="ECO:0000256" key="5">
    <source>
        <dbReference type="ARBA" id="ARBA00022801"/>
    </source>
</evidence>
<dbReference type="SUPFAM" id="SSF158997">
    <property type="entry name" value="Trm112p-like"/>
    <property type="match status" value="1"/>
</dbReference>
<keyword evidence="10 12" id="KW-0413">Isomerase</keyword>
<dbReference type="EC" id="5.6.2.4" evidence="12"/>
<comment type="catalytic activity">
    <reaction evidence="11 12">
        <text>ATP + H2O = ADP + phosphate + H(+)</text>
        <dbReference type="Rhea" id="RHEA:13065"/>
        <dbReference type="ChEBI" id="CHEBI:15377"/>
        <dbReference type="ChEBI" id="CHEBI:15378"/>
        <dbReference type="ChEBI" id="CHEBI:30616"/>
        <dbReference type="ChEBI" id="CHEBI:43474"/>
        <dbReference type="ChEBI" id="CHEBI:456216"/>
        <dbReference type="EC" id="5.6.2.4"/>
    </reaction>
</comment>
<evidence type="ECO:0000256" key="10">
    <source>
        <dbReference type="ARBA" id="ARBA00023235"/>
    </source>
</evidence>
<feature type="binding site" evidence="12">
    <location>
        <position position="567"/>
    </location>
    <ligand>
        <name>Zn(2+)</name>
        <dbReference type="ChEBI" id="CHEBI:29105"/>
        <label>1</label>
    </ligand>
</feature>
<dbReference type="PROSITE" id="PS51194">
    <property type="entry name" value="HELICASE_CTER"/>
    <property type="match status" value="1"/>
</dbReference>
<dbReference type="OrthoDB" id="9759544at2"/>
<dbReference type="GO" id="GO:0008270">
    <property type="term" value="F:zinc ion binding"/>
    <property type="evidence" value="ECO:0007669"/>
    <property type="project" value="UniProtKB-UniRule"/>
</dbReference>
<evidence type="ECO:0000313" key="15">
    <source>
        <dbReference type="EMBL" id="TQE93233.1"/>
    </source>
</evidence>
<dbReference type="PANTHER" id="PTHR30580:SF0">
    <property type="entry name" value="PRIMOSOMAL PROTEIN N"/>
    <property type="match status" value="1"/>
</dbReference>
<keyword evidence="16" id="KW-1185">Reference proteome</keyword>
<dbReference type="InterPro" id="IPR005259">
    <property type="entry name" value="PriA"/>
</dbReference>
<feature type="binding site" evidence="12">
    <location>
        <position position="576"/>
    </location>
    <ligand>
        <name>Zn(2+)</name>
        <dbReference type="ChEBI" id="CHEBI:29105"/>
        <label>2</label>
    </ligand>
</feature>
<dbReference type="GO" id="GO:0006269">
    <property type="term" value="P:DNA replication, synthesis of primer"/>
    <property type="evidence" value="ECO:0007669"/>
    <property type="project" value="UniProtKB-KW"/>
</dbReference>
<sequence length="853" mass="95284">MRYAEVIVNVPIRRTFTTRQGEPPLPESPDDAGNEWRTFHYHLPPHLEEILQPGHLVWVPFGRQQVQGIVWQLADSAPVPTRPVERLARPLPVLTPVQLTLAAWLADYYVASILEVVRLFLPPGLLTRSGRKEQPRARRELQVTLAAPPEELETRLQTLARSTPQATVLSWLLDHPGERPSPGDLAKTCGLRSDSTVRTLASKGLVRIQVEGVSLAVPRSEAEAQLATWRGLAPYRQVLAALQEAGTPLWKSDLYARVPTDLKTLRALHRAGLIRLEERVRFRDPLAGRSYPPSAAPILTSEQEAVWQQIWQRGFQASPPGKFLIHGVTGSGKTEIYLRAIEETLQQGRQAIVLVPEIALTPQTVARFAGRFPGRVTVVHSGLSAGERYDVWRAIRDGDFDIVVGPRSALFAPLPRPGLIVLDEEHEASYKQNAEEWGSDTVFYDARTVAHRLAELTQSVLILGSATPSLESYFAAQQGQMILLEMSRRVMGHGMSAGPGSADEAVAYATLPPVEIVDMRQELRAGNRSIFSRSLEAELHATLDAGEQAILFLNRRGTSTFVMCRDCGAVQECPRCEVPLTYHERAAVLICHHCNRRYPIPERCPNCDSRRIKYFGSGTQRIEEYVSQIAPRARLLRWDADTTGRKGSHESILARFAAHEADVLVGTQMIAKGLDLPLVTLVGVISADTGLYLPDFRSAERTFQLLTQVAGRAGRSQRGGRVVIQTYTPEHYAIQAAAQHDYASFYRRELAFRQEHGYPPVRRLARLIYWHRNLEKAQEASQEMVAILRQRLEALAPAGQAMDIMGPVPAFFARYRGYYRWQVLIRGADPAVLLRGLPIPFGWRVDVDPVSIL</sequence>
<dbReference type="GO" id="GO:0006310">
    <property type="term" value="P:DNA recombination"/>
    <property type="evidence" value="ECO:0007669"/>
    <property type="project" value="InterPro"/>
</dbReference>
<evidence type="ECO:0000256" key="7">
    <source>
        <dbReference type="ARBA" id="ARBA00022833"/>
    </source>
</evidence>
<dbReference type="InterPro" id="IPR041236">
    <property type="entry name" value="PriA_C"/>
</dbReference>
<name>A0A540VAX4_9CHLR</name>
<feature type="binding site" evidence="12">
    <location>
        <position position="564"/>
    </location>
    <ligand>
        <name>Zn(2+)</name>
        <dbReference type="ChEBI" id="CHEBI:29105"/>
        <label>1</label>
    </ligand>
</feature>
<dbReference type="PROSITE" id="PS51192">
    <property type="entry name" value="HELICASE_ATP_BIND_1"/>
    <property type="match status" value="1"/>
</dbReference>
<evidence type="ECO:0000259" key="14">
    <source>
        <dbReference type="PROSITE" id="PS51194"/>
    </source>
</evidence>
<organism evidence="15 16">
    <name type="scientific">Litorilinea aerophila</name>
    <dbReference type="NCBI Taxonomy" id="1204385"/>
    <lineage>
        <taxon>Bacteria</taxon>
        <taxon>Bacillati</taxon>
        <taxon>Chloroflexota</taxon>
        <taxon>Caldilineae</taxon>
        <taxon>Caldilineales</taxon>
        <taxon>Caldilineaceae</taxon>
        <taxon>Litorilinea</taxon>
    </lineage>
</organism>
<comment type="function">
    <text evidence="12">Initiates the restart of stalled replication forks, which reloads the replicative helicase on sites other than the origin of replication. Recognizes and binds to abandoned replication forks and remodels them to uncover a helicase loading site. Promotes assembly of the primosome at these replication forks.</text>
</comment>
<feature type="binding site" evidence="12">
    <location>
        <position position="594"/>
    </location>
    <ligand>
        <name>Zn(2+)</name>
        <dbReference type="ChEBI" id="CHEBI:29105"/>
        <label>2</label>
    </ligand>
</feature>
<dbReference type="AlphaFoldDB" id="A0A540VAX4"/>
<evidence type="ECO:0000313" key="16">
    <source>
        <dbReference type="Proteomes" id="UP000317371"/>
    </source>
</evidence>
<dbReference type="InterPro" id="IPR027417">
    <property type="entry name" value="P-loop_NTPase"/>
</dbReference>
<keyword evidence="7 12" id="KW-0862">Zinc</keyword>
<dbReference type="FunFam" id="3.40.50.300:FF:000489">
    <property type="entry name" value="Primosome assembly protein PriA"/>
    <property type="match status" value="1"/>
</dbReference>
<evidence type="ECO:0000259" key="13">
    <source>
        <dbReference type="PROSITE" id="PS51192"/>
    </source>
</evidence>
<comment type="caution">
    <text evidence="15">The sequence shown here is derived from an EMBL/GenBank/DDBJ whole genome shotgun (WGS) entry which is preliminary data.</text>
</comment>
<dbReference type="Pfam" id="PF18074">
    <property type="entry name" value="PriA_C"/>
    <property type="match status" value="1"/>
</dbReference>
<evidence type="ECO:0000256" key="3">
    <source>
        <dbReference type="ARBA" id="ARBA00022723"/>
    </source>
</evidence>
<dbReference type="PANTHER" id="PTHR30580">
    <property type="entry name" value="PRIMOSOMAL PROTEIN N"/>
    <property type="match status" value="1"/>
</dbReference>
<feature type="binding site" evidence="12">
    <location>
        <position position="604"/>
    </location>
    <ligand>
        <name>Zn(2+)</name>
        <dbReference type="ChEBI" id="CHEBI:29105"/>
        <label>1</label>
    </ligand>
</feature>
<keyword evidence="6 12" id="KW-0347">Helicase</keyword>
<dbReference type="CDD" id="cd18804">
    <property type="entry name" value="SF2_C_priA"/>
    <property type="match status" value="1"/>
</dbReference>
<evidence type="ECO:0000256" key="4">
    <source>
        <dbReference type="ARBA" id="ARBA00022741"/>
    </source>
</evidence>
<dbReference type="Pfam" id="PF00270">
    <property type="entry name" value="DEAD"/>
    <property type="match status" value="1"/>
</dbReference>
<dbReference type="InterPro" id="IPR011545">
    <property type="entry name" value="DEAD/DEAH_box_helicase_dom"/>
</dbReference>
<dbReference type="FunCoup" id="A0A540VAX4">
    <property type="interactions" value="413"/>
</dbReference>
<dbReference type="SMART" id="SM00490">
    <property type="entry name" value="HELICc"/>
    <property type="match status" value="1"/>
</dbReference>
<dbReference type="EMBL" id="VIGC01000045">
    <property type="protein sequence ID" value="TQE93233.1"/>
    <property type="molecule type" value="Genomic_DNA"/>
</dbReference>
<keyword evidence="3 12" id="KW-0479">Metal-binding</keyword>
<keyword evidence="1 12" id="KW-0639">Primosome</keyword>
<gene>
    <name evidence="12 15" type="primary">priA</name>
    <name evidence="15" type="ORF">FKZ61_22360</name>
</gene>
<evidence type="ECO:0000256" key="6">
    <source>
        <dbReference type="ARBA" id="ARBA00022806"/>
    </source>
</evidence>
<dbReference type="InterPro" id="IPR041222">
    <property type="entry name" value="PriA_3primeBD"/>
</dbReference>
<feature type="binding site" evidence="12">
    <location>
        <position position="573"/>
    </location>
    <ligand>
        <name>Zn(2+)</name>
        <dbReference type="ChEBI" id="CHEBI:29105"/>
        <label>2</label>
    </ligand>
</feature>
<evidence type="ECO:0000256" key="12">
    <source>
        <dbReference type="HAMAP-Rule" id="MF_00983"/>
    </source>
</evidence>
<dbReference type="InterPro" id="IPR014001">
    <property type="entry name" value="Helicase_ATP-bd"/>
</dbReference>
<keyword evidence="4 12" id="KW-0547">Nucleotide-binding</keyword>
<dbReference type="NCBIfam" id="NF004066">
    <property type="entry name" value="PRK05580.1-3"/>
    <property type="match status" value="1"/>
</dbReference>
<dbReference type="CDD" id="cd17929">
    <property type="entry name" value="DEXHc_priA"/>
    <property type="match status" value="1"/>
</dbReference>
<dbReference type="InParanoid" id="A0A540VAX4"/>
<protein>
    <recommendedName>
        <fullName evidence="12">Replication restart protein PriA</fullName>
    </recommendedName>
    <alternativeName>
        <fullName evidence="12">ATP-dependent DNA helicase PriA</fullName>
        <ecNumber evidence="12">5.6.2.4</ecNumber>
    </alternativeName>
    <alternativeName>
        <fullName evidence="12">DNA 3'-5' helicase PriA</fullName>
    </alternativeName>
</protein>
<feature type="binding site" evidence="12">
    <location>
        <position position="591"/>
    </location>
    <ligand>
        <name>Zn(2+)</name>
        <dbReference type="ChEBI" id="CHEBI:29105"/>
        <label>2</label>
    </ligand>
</feature>
<comment type="similarity">
    <text evidence="12">Belongs to the helicase family. PriA subfamily.</text>
</comment>
<dbReference type="SUPFAM" id="SSF52540">
    <property type="entry name" value="P-loop containing nucleoside triphosphate hydrolases"/>
    <property type="match status" value="1"/>
</dbReference>
<keyword evidence="2 12" id="KW-0235">DNA replication</keyword>
<evidence type="ECO:0000256" key="2">
    <source>
        <dbReference type="ARBA" id="ARBA00022705"/>
    </source>
</evidence>
<reference evidence="15 16" key="1">
    <citation type="submission" date="2019-06" db="EMBL/GenBank/DDBJ databases">
        <title>Genome sequence of Litorilinea aerophila BAA-2444.</title>
        <authorList>
            <person name="Maclea K.S."/>
            <person name="Maurais E.G."/>
            <person name="Iannazzi L.C."/>
        </authorList>
    </citation>
    <scope>NUCLEOTIDE SEQUENCE [LARGE SCALE GENOMIC DNA]</scope>
    <source>
        <strain evidence="15 16">ATCC BAA-2444</strain>
    </source>
</reference>
<dbReference type="GO" id="GO:0003677">
    <property type="term" value="F:DNA binding"/>
    <property type="evidence" value="ECO:0007669"/>
    <property type="project" value="UniProtKB-UniRule"/>
</dbReference>
<keyword evidence="9 12" id="KW-0238">DNA-binding</keyword>
<dbReference type="Gene3D" id="3.40.50.300">
    <property type="entry name" value="P-loop containing nucleotide triphosphate hydrolases"/>
    <property type="match status" value="2"/>
</dbReference>
<dbReference type="InterPro" id="IPR042115">
    <property type="entry name" value="PriA_3primeBD_sf"/>
</dbReference>
<dbReference type="Proteomes" id="UP000317371">
    <property type="component" value="Unassembled WGS sequence"/>
</dbReference>
<dbReference type="InterPro" id="IPR001650">
    <property type="entry name" value="Helicase_C-like"/>
</dbReference>
<dbReference type="HAMAP" id="MF_00983">
    <property type="entry name" value="PriA"/>
    <property type="match status" value="1"/>
</dbReference>
<accession>A0A540VAX4</accession>
<comment type="cofactor">
    <cofactor evidence="12">
        <name>Zn(2+)</name>
        <dbReference type="ChEBI" id="CHEBI:29105"/>
    </cofactor>
    <text evidence="12">Binds 2 zinc ions per subunit.</text>
</comment>
<evidence type="ECO:0000256" key="1">
    <source>
        <dbReference type="ARBA" id="ARBA00022515"/>
    </source>
</evidence>
<dbReference type="GO" id="GO:0043138">
    <property type="term" value="F:3'-5' DNA helicase activity"/>
    <property type="evidence" value="ECO:0007669"/>
    <property type="project" value="UniProtKB-EC"/>
</dbReference>
<dbReference type="GO" id="GO:1990077">
    <property type="term" value="C:primosome complex"/>
    <property type="evidence" value="ECO:0007669"/>
    <property type="project" value="UniProtKB-UniRule"/>
</dbReference>
<evidence type="ECO:0000256" key="11">
    <source>
        <dbReference type="ARBA" id="ARBA00048988"/>
    </source>
</evidence>